<evidence type="ECO:0000259" key="1">
    <source>
        <dbReference type="Pfam" id="PF09836"/>
    </source>
</evidence>
<dbReference type="Pfam" id="PF09836">
    <property type="entry name" value="DUF2063"/>
    <property type="match status" value="1"/>
</dbReference>
<dbReference type="Gene3D" id="1.10.150.690">
    <property type="entry name" value="DUF2063"/>
    <property type="match status" value="1"/>
</dbReference>
<accession>A0ABT5L442</accession>
<dbReference type="Proteomes" id="UP001218788">
    <property type="component" value="Unassembled WGS sequence"/>
</dbReference>
<name>A0ABT5L442_9ALTE</name>
<gene>
    <name evidence="3" type="ORF">OIK42_13720</name>
</gene>
<proteinExistence type="predicted"/>
<dbReference type="EMBL" id="JAQQXP010000001">
    <property type="protein sequence ID" value="MDC8831814.1"/>
    <property type="molecule type" value="Genomic_DNA"/>
</dbReference>
<dbReference type="InterPro" id="IPR044922">
    <property type="entry name" value="DUF2063_N_sf"/>
</dbReference>
<keyword evidence="4" id="KW-1185">Reference proteome</keyword>
<evidence type="ECO:0000313" key="4">
    <source>
        <dbReference type="Proteomes" id="UP001218788"/>
    </source>
</evidence>
<comment type="caution">
    <text evidence="3">The sequence shown here is derived from an EMBL/GenBank/DDBJ whole genome shotgun (WGS) entry which is preliminary data.</text>
</comment>
<reference evidence="3 4" key="1">
    <citation type="submission" date="2022-10" db="EMBL/GenBank/DDBJ databases">
        <title>Alteromonas sp. chi3 Genome sequencing.</title>
        <authorList>
            <person name="Park S."/>
        </authorList>
    </citation>
    <scope>NUCLEOTIDE SEQUENCE [LARGE SCALE GENOMIC DNA]</scope>
    <source>
        <strain evidence="4">chi3</strain>
    </source>
</reference>
<dbReference type="GO" id="GO:0003677">
    <property type="term" value="F:DNA binding"/>
    <property type="evidence" value="ECO:0007669"/>
    <property type="project" value="UniProtKB-KW"/>
</dbReference>
<dbReference type="InterPro" id="IPR054098">
    <property type="entry name" value="NGO1945-like_C"/>
</dbReference>
<organism evidence="3 4">
    <name type="scientific">Alteromonas gilva</name>
    <dbReference type="NCBI Taxonomy" id="2987522"/>
    <lineage>
        <taxon>Bacteria</taxon>
        <taxon>Pseudomonadati</taxon>
        <taxon>Pseudomonadota</taxon>
        <taxon>Gammaproteobacteria</taxon>
        <taxon>Alteromonadales</taxon>
        <taxon>Alteromonadaceae</taxon>
        <taxon>Alteromonas/Salinimonas group</taxon>
        <taxon>Alteromonas</taxon>
    </lineage>
</organism>
<keyword evidence="3" id="KW-0238">DNA-binding</keyword>
<protein>
    <submittedName>
        <fullName evidence="3">DNA-binding domain-containing protein</fullName>
    </submittedName>
</protein>
<dbReference type="InterPro" id="IPR018640">
    <property type="entry name" value="DUF2063"/>
</dbReference>
<feature type="domain" description="NGO1945-like C-terminal" evidence="2">
    <location>
        <begin position="142"/>
        <end position="236"/>
    </location>
</feature>
<evidence type="ECO:0000259" key="2">
    <source>
        <dbReference type="Pfam" id="PF22106"/>
    </source>
</evidence>
<dbReference type="Pfam" id="PF22106">
    <property type="entry name" value="NGO1945_C"/>
    <property type="match status" value="1"/>
</dbReference>
<sequence length="252" mass="28984">MSLPDQLNAFARSVRYPSPQGAEDADTKRRMDIYRSLFFNNVNGFIQNGFPVLHSFYAEEEWERLVRQFFTEHQCTSPYFIHISQEFIEYLSNGYQLTEHDPVFLKEMAHYEWLELALSVREPQQPVTYWRQSGMPDTMMASPLSELAGYPYAVHKIGPDYQPDSPGGMHYYLLYRDPQHNVQFQHLSPLSALTMELLATQPTDFTTLAKALHEKVPDIDYDTLINGLQQVLSGWLQGGAVTAYDTDNSGVE</sequence>
<dbReference type="RefSeq" id="WP_273641337.1">
    <property type="nucleotide sequence ID" value="NZ_JAQQXP010000001.1"/>
</dbReference>
<evidence type="ECO:0000313" key="3">
    <source>
        <dbReference type="EMBL" id="MDC8831814.1"/>
    </source>
</evidence>
<dbReference type="Gene3D" id="3.90.930.50">
    <property type="match status" value="1"/>
</dbReference>
<feature type="domain" description="Putative DNA-binding" evidence="1">
    <location>
        <begin position="8"/>
        <end position="91"/>
    </location>
</feature>